<evidence type="ECO:0000256" key="5">
    <source>
        <dbReference type="ARBA" id="ARBA00022833"/>
    </source>
</evidence>
<dbReference type="Gene3D" id="3.40.630.10">
    <property type="entry name" value="Zn peptidases"/>
    <property type="match status" value="1"/>
</dbReference>
<feature type="active site" description="Proton donor/acceptor" evidence="7">
    <location>
        <position position="347"/>
    </location>
</feature>
<dbReference type="GO" id="GO:0008270">
    <property type="term" value="F:zinc ion binding"/>
    <property type="evidence" value="ECO:0007669"/>
    <property type="project" value="InterPro"/>
</dbReference>
<keyword evidence="3" id="KW-0645">Protease</keyword>
<dbReference type="RefSeq" id="WP_070876611.1">
    <property type="nucleotide sequence ID" value="NZ_CAJFZX010000001.1"/>
</dbReference>
<reference evidence="9 10" key="1">
    <citation type="submission" date="2019-11" db="EMBL/GenBank/DDBJ databases">
        <title>Bacillus idriensis genome.</title>
        <authorList>
            <person name="Konopka E.N."/>
            <person name="Newman J.D."/>
        </authorList>
    </citation>
    <scope>NUCLEOTIDE SEQUENCE [LARGE SCALE GENOMIC DNA]</scope>
    <source>
        <strain evidence="9 10">DSM 19097</strain>
    </source>
</reference>
<evidence type="ECO:0000313" key="10">
    <source>
        <dbReference type="Proteomes" id="UP000441585"/>
    </source>
</evidence>
<dbReference type="AlphaFoldDB" id="A0A6I2MFB0"/>
<keyword evidence="5" id="KW-0862">Zinc</keyword>
<dbReference type="InterPro" id="IPR000834">
    <property type="entry name" value="Peptidase_M14"/>
</dbReference>
<comment type="caution">
    <text evidence="9">The sequence shown here is derived from an EMBL/GenBank/DDBJ whole genome shotgun (WGS) entry which is preliminary data.</text>
</comment>
<dbReference type="PROSITE" id="PS52035">
    <property type="entry name" value="PEPTIDASE_M14"/>
    <property type="match status" value="1"/>
</dbReference>
<sequence>MKVRAEKNTTLKELSSILNVHEQLLYDSNPHLNSTFIKSGETFHIPFTEKLKCHISSTSKETPVRNIIDFYEGHDSLPQSSEFIQIKRAYDYNVLLEDLAKVTEAFPFIEKRTIGYSVLGLPIFELLIGTGTKKVHMNGSFHANEWITTSVLMCWLHEYLEAVVEGGAFEGHAAMELYQNTSLSFVPMVNPDGVQLVINGLPAEHSHYQSVLFMNNNSLDFEQWKANINGVDLNNQYPAYWEIEKERKIPKFPASRDYPGDAPLTEPESIAMAKLADARDFDLIVAVHTQGEEIYWGYMNCEPEEALAIVTEYSRLSGYKAIRNIDSHAGFRDWFIYEKKKCGFTIELGIGVNPLPLNQFDEIYEKSRGIFWASLYSLK</sequence>
<keyword evidence="6" id="KW-0482">Metalloprotease</keyword>
<dbReference type="GO" id="GO:0006508">
    <property type="term" value="P:proteolysis"/>
    <property type="evidence" value="ECO:0007669"/>
    <property type="project" value="UniProtKB-KW"/>
</dbReference>
<name>A0A6I2MFB0_9BACI</name>
<dbReference type="CDD" id="cd06229">
    <property type="entry name" value="M14_Endopeptidase_I"/>
    <property type="match status" value="1"/>
</dbReference>
<dbReference type="Pfam" id="PF00246">
    <property type="entry name" value="Peptidase_M14"/>
    <property type="match status" value="1"/>
</dbReference>
<organism evidence="9 10">
    <name type="scientific">Metabacillus idriensis</name>
    <dbReference type="NCBI Taxonomy" id="324768"/>
    <lineage>
        <taxon>Bacteria</taxon>
        <taxon>Bacillati</taxon>
        <taxon>Bacillota</taxon>
        <taxon>Bacilli</taxon>
        <taxon>Bacillales</taxon>
        <taxon>Bacillaceae</taxon>
        <taxon>Metabacillus</taxon>
    </lineage>
</organism>
<evidence type="ECO:0000256" key="1">
    <source>
        <dbReference type="ARBA" id="ARBA00001947"/>
    </source>
</evidence>
<dbReference type="InterPro" id="IPR034274">
    <property type="entry name" value="ENP1_M14_CPD"/>
</dbReference>
<dbReference type="PANTHER" id="PTHR11705:SF143">
    <property type="entry name" value="SLL0236 PROTEIN"/>
    <property type="match status" value="1"/>
</dbReference>
<keyword evidence="10" id="KW-1185">Reference proteome</keyword>
<evidence type="ECO:0000259" key="8">
    <source>
        <dbReference type="PROSITE" id="PS52035"/>
    </source>
</evidence>
<dbReference type="SMART" id="SM00631">
    <property type="entry name" value="Zn_pept"/>
    <property type="match status" value="1"/>
</dbReference>
<feature type="domain" description="Peptidase M14" evidence="8">
    <location>
        <begin position="88"/>
        <end position="375"/>
    </location>
</feature>
<dbReference type="Proteomes" id="UP000441585">
    <property type="component" value="Unassembled WGS sequence"/>
</dbReference>
<comment type="cofactor">
    <cofactor evidence="1">
        <name>Zn(2+)</name>
        <dbReference type="ChEBI" id="CHEBI:29105"/>
    </cofactor>
</comment>
<proteinExistence type="inferred from homology"/>
<evidence type="ECO:0000256" key="3">
    <source>
        <dbReference type="ARBA" id="ARBA00022670"/>
    </source>
</evidence>
<dbReference type="EMBL" id="WKKF01000024">
    <property type="protein sequence ID" value="MRX57040.1"/>
    <property type="molecule type" value="Genomic_DNA"/>
</dbReference>
<evidence type="ECO:0000256" key="6">
    <source>
        <dbReference type="ARBA" id="ARBA00023049"/>
    </source>
</evidence>
<dbReference type="PANTHER" id="PTHR11705">
    <property type="entry name" value="PROTEASE FAMILY M14 CARBOXYPEPTIDASE A,B"/>
    <property type="match status" value="1"/>
</dbReference>
<evidence type="ECO:0000313" key="9">
    <source>
        <dbReference type="EMBL" id="MRX57040.1"/>
    </source>
</evidence>
<evidence type="ECO:0000256" key="4">
    <source>
        <dbReference type="ARBA" id="ARBA00022801"/>
    </source>
</evidence>
<evidence type="ECO:0000256" key="2">
    <source>
        <dbReference type="ARBA" id="ARBA00005988"/>
    </source>
</evidence>
<accession>A0A6I2MFB0</accession>
<protein>
    <submittedName>
        <fullName evidence="9">Peptidase M14</fullName>
    </submittedName>
</protein>
<keyword evidence="4" id="KW-0378">Hydrolase</keyword>
<dbReference type="GO" id="GO:0005615">
    <property type="term" value="C:extracellular space"/>
    <property type="evidence" value="ECO:0007669"/>
    <property type="project" value="TreeGrafter"/>
</dbReference>
<comment type="similarity">
    <text evidence="2 7">Belongs to the peptidase M14 family.</text>
</comment>
<dbReference type="GO" id="GO:0004181">
    <property type="term" value="F:metallocarboxypeptidase activity"/>
    <property type="evidence" value="ECO:0007669"/>
    <property type="project" value="InterPro"/>
</dbReference>
<gene>
    <name evidence="9" type="ORF">GJU41_24195</name>
</gene>
<evidence type="ECO:0000256" key="7">
    <source>
        <dbReference type="PROSITE-ProRule" id="PRU01379"/>
    </source>
</evidence>
<dbReference type="SUPFAM" id="SSF53187">
    <property type="entry name" value="Zn-dependent exopeptidases"/>
    <property type="match status" value="1"/>
</dbReference>